<evidence type="ECO:0000313" key="4">
    <source>
        <dbReference type="EMBL" id="KAK4218206.1"/>
    </source>
</evidence>
<feature type="compositionally biased region" description="Polar residues" evidence="1">
    <location>
        <begin position="189"/>
        <end position="198"/>
    </location>
</feature>
<organism evidence="4 5">
    <name type="scientific">Rhypophila decipiens</name>
    <dbReference type="NCBI Taxonomy" id="261697"/>
    <lineage>
        <taxon>Eukaryota</taxon>
        <taxon>Fungi</taxon>
        <taxon>Dikarya</taxon>
        <taxon>Ascomycota</taxon>
        <taxon>Pezizomycotina</taxon>
        <taxon>Sordariomycetes</taxon>
        <taxon>Sordariomycetidae</taxon>
        <taxon>Sordariales</taxon>
        <taxon>Naviculisporaceae</taxon>
        <taxon>Rhypophila</taxon>
    </lineage>
</organism>
<feature type="compositionally biased region" description="Low complexity" evidence="1">
    <location>
        <begin position="30"/>
        <end position="52"/>
    </location>
</feature>
<feature type="region of interest" description="Disordered" evidence="1">
    <location>
        <begin position="27"/>
        <end position="52"/>
    </location>
</feature>
<gene>
    <name evidence="4" type="ORF">QBC37DRAFT_7781</name>
</gene>
<keyword evidence="2" id="KW-0472">Membrane</keyword>
<evidence type="ECO:0000313" key="5">
    <source>
        <dbReference type="Proteomes" id="UP001301769"/>
    </source>
</evidence>
<keyword evidence="2" id="KW-1133">Transmembrane helix</keyword>
<evidence type="ECO:0000256" key="1">
    <source>
        <dbReference type="SAM" id="MobiDB-lite"/>
    </source>
</evidence>
<dbReference type="PANTHER" id="PTHR34883">
    <property type="entry name" value="SERINE-RICH PROTEIN, PUTATIVE-RELATED-RELATED"/>
    <property type="match status" value="1"/>
</dbReference>
<keyword evidence="3" id="KW-0732">Signal</keyword>
<feature type="chain" id="PRO_5042939014" description="Extracellular serine-rich protein" evidence="3">
    <location>
        <begin position="20"/>
        <end position="407"/>
    </location>
</feature>
<evidence type="ECO:0000256" key="2">
    <source>
        <dbReference type="SAM" id="Phobius"/>
    </source>
</evidence>
<protein>
    <recommendedName>
        <fullName evidence="6">Extracellular serine-rich protein</fullName>
    </recommendedName>
</protein>
<feature type="compositionally biased region" description="Polar residues" evidence="1">
    <location>
        <begin position="264"/>
        <end position="293"/>
    </location>
</feature>
<keyword evidence="5" id="KW-1185">Reference proteome</keyword>
<name>A0AAN6YHJ3_9PEZI</name>
<evidence type="ECO:0000256" key="3">
    <source>
        <dbReference type="SAM" id="SignalP"/>
    </source>
</evidence>
<proteinExistence type="predicted"/>
<feature type="signal peptide" evidence="3">
    <location>
        <begin position="1"/>
        <end position="19"/>
    </location>
</feature>
<dbReference type="Gene3D" id="2.60.40.420">
    <property type="entry name" value="Cupredoxins - blue copper proteins"/>
    <property type="match status" value="1"/>
</dbReference>
<feature type="region of interest" description="Disordered" evidence="1">
    <location>
        <begin position="256"/>
        <end position="407"/>
    </location>
</feature>
<feature type="transmembrane region" description="Helical" evidence="2">
    <location>
        <begin position="218"/>
        <end position="245"/>
    </location>
</feature>
<reference evidence="4" key="1">
    <citation type="journal article" date="2023" name="Mol. Phylogenet. Evol.">
        <title>Genome-scale phylogeny and comparative genomics of the fungal order Sordariales.</title>
        <authorList>
            <person name="Hensen N."/>
            <person name="Bonometti L."/>
            <person name="Westerberg I."/>
            <person name="Brannstrom I.O."/>
            <person name="Guillou S."/>
            <person name="Cros-Aarteil S."/>
            <person name="Calhoun S."/>
            <person name="Haridas S."/>
            <person name="Kuo A."/>
            <person name="Mondo S."/>
            <person name="Pangilinan J."/>
            <person name="Riley R."/>
            <person name="LaButti K."/>
            <person name="Andreopoulos B."/>
            <person name="Lipzen A."/>
            <person name="Chen C."/>
            <person name="Yan M."/>
            <person name="Daum C."/>
            <person name="Ng V."/>
            <person name="Clum A."/>
            <person name="Steindorff A."/>
            <person name="Ohm R.A."/>
            <person name="Martin F."/>
            <person name="Silar P."/>
            <person name="Natvig D.O."/>
            <person name="Lalanne C."/>
            <person name="Gautier V."/>
            <person name="Ament-Velasquez S.L."/>
            <person name="Kruys A."/>
            <person name="Hutchinson M.I."/>
            <person name="Powell A.J."/>
            <person name="Barry K."/>
            <person name="Miller A.N."/>
            <person name="Grigoriev I.V."/>
            <person name="Debuchy R."/>
            <person name="Gladieux P."/>
            <person name="Hiltunen Thoren M."/>
            <person name="Johannesson H."/>
        </authorList>
    </citation>
    <scope>NUCLEOTIDE SEQUENCE</scope>
    <source>
        <strain evidence="4">PSN293</strain>
    </source>
</reference>
<reference evidence="4" key="2">
    <citation type="submission" date="2023-05" db="EMBL/GenBank/DDBJ databases">
        <authorList>
            <consortium name="Lawrence Berkeley National Laboratory"/>
            <person name="Steindorff A."/>
            <person name="Hensen N."/>
            <person name="Bonometti L."/>
            <person name="Westerberg I."/>
            <person name="Brannstrom I.O."/>
            <person name="Guillou S."/>
            <person name="Cros-Aarteil S."/>
            <person name="Calhoun S."/>
            <person name="Haridas S."/>
            <person name="Kuo A."/>
            <person name="Mondo S."/>
            <person name="Pangilinan J."/>
            <person name="Riley R."/>
            <person name="Labutti K."/>
            <person name="Andreopoulos B."/>
            <person name="Lipzen A."/>
            <person name="Chen C."/>
            <person name="Yanf M."/>
            <person name="Daum C."/>
            <person name="Ng V."/>
            <person name="Clum A."/>
            <person name="Ohm R."/>
            <person name="Martin F."/>
            <person name="Silar P."/>
            <person name="Natvig D."/>
            <person name="Lalanne C."/>
            <person name="Gautier V."/>
            <person name="Ament-Velasquez S.L."/>
            <person name="Kruys A."/>
            <person name="Hutchinson M.I."/>
            <person name="Powell A.J."/>
            <person name="Barry K."/>
            <person name="Miller A.N."/>
            <person name="Grigoriev I.V."/>
            <person name="Debuchy R."/>
            <person name="Gladieux P."/>
            <person name="Thoren M.H."/>
            <person name="Johannesson H."/>
        </authorList>
    </citation>
    <scope>NUCLEOTIDE SEQUENCE</scope>
    <source>
        <strain evidence="4">PSN293</strain>
    </source>
</reference>
<dbReference type="InterPro" id="IPR052953">
    <property type="entry name" value="Ser-rich/MCO-related"/>
</dbReference>
<dbReference type="PANTHER" id="PTHR34883:SF8">
    <property type="entry name" value="EXTRACELLULAR SERINE-RICH PROTEIN (AFU_ORTHOLOGUE AFUA_6G00670)"/>
    <property type="match status" value="1"/>
</dbReference>
<keyword evidence="2" id="KW-0812">Transmembrane</keyword>
<dbReference type="SUPFAM" id="SSF49503">
    <property type="entry name" value="Cupredoxins"/>
    <property type="match status" value="1"/>
</dbReference>
<feature type="compositionally biased region" description="Low complexity" evidence="1">
    <location>
        <begin position="367"/>
        <end position="378"/>
    </location>
</feature>
<evidence type="ECO:0008006" key="6">
    <source>
        <dbReference type="Google" id="ProtNLM"/>
    </source>
</evidence>
<feature type="region of interest" description="Disordered" evidence="1">
    <location>
        <begin position="182"/>
        <end position="216"/>
    </location>
</feature>
<comment type="caution">
    <text evidence="4">The sequence shown here is derived from an EMBL/GenBank/DDBJ whole genome shotgun (WGS) entry which is preliminary data.</text>
</comment>
<dbReference type="InterPro" id="IPR008972">
    <property type="entry name" value="Cupredoxin"/>
</dbReference>
<dbReference type="Proteomes" id="UP001301769">
    <property type="component" value="Unassembled WGS sequence"/>
</dbReference>
<dbReference type="CDD" id="cd00920">
    <property type="entry name" value="Cupredoxin"/>
    <property type="match status" value="1"/>
</dbReference>
<feature type="compositionally biased region" description="Low complexity" evidence="1">
    <location>
        <begin position="199"/>
        <end position="211"/>
    </location>
</feature>
<accession>A0AAN6YHJ3</accession>
<dbReference type="EMBL" id="MU858054">
    <property type="protein sequence ID" value="KAK4218206.1"/>
    <property type="molecule type" value="Genomic_DNA"/>
</dbReference>
<sequence>MFASRLLGVVTALAALAVAQNQDTSLLPVPTGTPTASSSTTGTSTTSTTSGPATHSVAVGAEGFVFSPNQIKANVGDTIRYVFYPGGHSVARSDFKFPCIPYEYAGLHRTGFWSGTKTPQAATGNVWYDVKVNDTDPIFFYCAAPGSCVDHHMIGVVNPSSNETFDEQMAYAQRVKFQLAPGDPWPSETAGNMPSETGSDNNDPGSKSSSSGDDHPHLSAGAIAGIAIGSAAVLVLAAALLYICGRRGGFDKAYRKSVAPSHGRPQSPSMVEQPYAGSNNPKSPGQGTFSTYSGVPDHDPYRSHTTSPQHPYYDGSHNGSPPPVFSGNLHPVYPHQLNGSPQGPYPQPMGELSAQHYSPPPQPPVELPTTTGLAATTPVSPPPQYPNSARRDSWTAGEEGLFPPRNK</sequence>
<dbReference type="AlphaFoldDB" id="A0AAN6YHJ3"/>